<evidence type="ECO:0000313" key="2">
    <source>
        <dbReference type="Proteomes" id="UP000499080"/>
    </source>
</evidence>
<dbReference type="SUPFAM" id="SSF53098">
    <property type="entry name" value="Ribonuclease H-like"/>
    <property type="match status" value="1"/>
</dbReference>
<comment type="caution">
    <text evidence="1">The sequence shown here is derived from an EMBL/GenBank/DDBJ whole genome shotgun (WGS) entry which is preliminary data.</text>
</comment>
<dbReference type="EMBL" id="BGPR01073667">
    <property type="protein sequence ID" value="GBO46176.1"/>
    <property type="molecule type" value="Genomic_DNA"/>
</dbReference>
<dbReference type="AlphaFoldDB" id="A0A4Y2XAD6"/>
<keyword evidence="2" id="KW-1185">Reference proteome</keyword>
<dbReference type="Proteomes" id="UP000499080">
    <property type="component" value="Unassembled WGS sequence"/>
</dbReference>
<feature type="non-terminal residue" evidence="1">
    <location>
        <position position="1"/>
    </location>
</feature>
<protein>
    <recommendedName>
        <fullName evidence="3">RNase H type-1 domain-containing protein</fullName>
    </recommendedName>
</protein>
<reference evidence="1 2" key="1">
    <citation type="journal article" date="2019" name="Sci. Rep.">
        <title>Orb-weaving spider Araneus ventricosus genome elucidates the spidroin gene catalogue.</title>
        <authorList>
            <person name="Kono N."/>
            <person name="Nakamura H."/>
            <person name="Ohtoshi R."/>
            <person name="Moran D.A.P."/>
            <person name="Shinohara A."/>
            <person name="Yoshida Y."/>
            <person name="Fujiwara M."/>
            <person name="Mori M."/>
            <person name="Tomita M."/>
            <person name="Arakawa K."/>
        </authorList>
    </citation>
    <scope>NUCLEOTIDE SEQUENCE [LARGE SCALE GENOMIC DNA]</scope>
</reference>
<dbReference type="InterPro" id="IPR012337">
    <property type="entry name" value="RNaseH-like_sf"/>
</dbReference>
<accession>A0A4Y2XAD6</accession>
<sequence>GEIRTTYTKIYTDGSKTEQGVWAAFCVSDKQNLIYIWSAKLRDDNIIFQAELIAYKKAVQHSIHINNKLHILIQVDDQASHQA</sequence>
<dbReference type="InterPro" id="IPR036397">
    <property type="entry name" value="RNaseH_sf"/>
</dbReference>
<evidence type="ECO:0008006" key="3">
    <source>
        <dbReference type="Google" id="ProtNLM"/>
    </source>
</evidence>
<dbReference type="Gene3D" id="3.30.420.10">
    <property type="entry name" value="Ribonuclease H-like superfamily/Ribonuclease H"/>
    <property type="match status" value="1"/>
</dbReference>
<dbReference type="OrthoDB" id="6514649at2759"/>
<organism evidence="1 2">
    <name type="scientific">Araneus ventricosus</name>
    <name type="common">Orbweaver spider</name>
    <name type="synonym">Epeira ventricosa</name>
    <dbReference type="NCBI Taxonomy" id="182803"/>
    <lineage>
        <taxon>Eukaryota</taxon>
        <taxon>Metazoa</taxon>
        <taxon>Ecdysozoa</taxon>
        <taxon>Arthropoda</taxon>
        <taxon>Chelicerata</taxon>
        <taxon>Arachnida</taxon>
        <taxon>Araneae</taxon>
        <taxon>Araneomorphae</taxon>
        <taxon>Entelegynae</taxon>
        <taxon>Araneoidea</taxon>
        <taxon>Araneidae</taxon>
        <taxon>Araneus</taxon>
    </lineage>
</organism>
<dbReference type="GO" id="GO:0003676">
    <property type="term" value="F:nucleic acid binding"/>
    <property type="evidence" value="ECO:0007669"/>
    <property type="project" value="InterPro"/>
</dbReference>
<name>A0A4Y2XAD6_ARAVE</name>
<gene>
    <name evidence="1" type="ORF">AVEN_127449_1</name>
</gene>
<evidence type="ECO:0000313" key="1">
    <source>
        <dbReference type="EMBL" id="GBO46176.1"/>
    </source>
</evidence>
<proteinExistence type="predicted"/>